<dbReference type="InterPro" id="IPR003159">
    <property type="entry name" value="Lyase_8_central_dom"/>
</dbReference>
<dbReference type="SUPFAM" id="SSF48230">
    <property type="entry name" value="Chondroitin AC/alginate lyase"/>
    <property type="match status" value="1"/>
</dbReference>
<dbReference type="InterPro" id="IPR011013">
    <property type="entry name" value="Gal_mutarotase_sf_dom"/>
</dbReference>
<feature type="active site" evidence="4">
    <location>
        <position position="329"/>
    </location>
</feature>
<keyword evidence="3 9" id="KW-0456">Lyase</keyword>
<evidence type="ECO:0000313" key="9">
    <source>
        <dbReference type="EMBL" id="AFM38168.1"/>
    </source>
</evidence>
<evidence type="ECO:0000256" key="1">
    <source>
        <dbReference type="ARBA" id="ARBA00006699"/>
    </source>
</evidence>
<dbReference type="InterPro" id="IPR008929">
    <property type="entry name" value="Chondroitin_lyas"/>
</dbReference>
<dbReference type="CDD" id="cd01083">
    <property type="entry name" value="GAG_Lyase"/>
    <property type="match status" value="1"/>
</dbReference>
<name>I6QML9_9MICC</name>
<dbReference type="SUPFAM" id="SSF74650">
    <property type="entry name" value="Galactose mutarotase-like"/>
    <property type="match status" value="1"/>
</dbReference>
<reference evidence="9" key="1">
    <citation type="submission" date="2012-03" db="EMBL/GenBank/DDBJ databases">
        <title>Chondroitin Lyase from a Marine Arthrobacter sp. MAT3885 for the Production of Chondroitin Sulfate Disaccharides.</title>
        <authorList>
            <person name="Kale V.A."/>
            <person name="Fridjonsson O.H."/>
            <person name="Jonsson J.O."/>
            <person name="Kristinsson H.G."/>
            <person name="Omarsdottir S."/>
            <person name="Hreggvidsson G.O."/>
        </authorList>
    </citation>
    <scope>NUCLEOTIDE SEQUENCE</scope>
    <source>
        <strain evidence="9">MAT3885</strain>
    </source>
</reference>
<dbReference type="BRENDA" id="4.2.2.5">
    <property type="organism ID" value="16073"/>
</dbReference>
<evidence type="ECO:0000259" key="8">
    <source>
        <dbReference type="Pfam" id="PF08124"/>
    </source>
</evidence>
<dbReference type="Gene3D" id="2.70.98.10">
    <property type="match status" value="1"/>
</dbReference>
<accession>I6QML9</accession>
<sequence>MTRELSRRHIFQGAGALTFAGLLAAGFTPLAQAAETASPADLDALRERWVDQITGRTLIDPADPDFAAATARLDSAVAKSLTLLAPRPGQTGVFTDAPFSAEAQIVTTYKRLAQMATAWATPGSTYLGDALLLVQILGALEDGNTSIYNDTQAEFGNWWSWEIGTPKALTDTLAILGGNVSAELRAKYCSAVDHFIPDPTKQFPDSRGKIESEGANRVDICQAIIIRSIVGNDTSRLAAAIAALSPVWQYVTSGNGFYTDGSFVQHSTIPYTGTYGVVLLGGLAKLFSLLGGSDHAISDPSRTILFDTVEDSFAPFVHDGLMMDSVRGRAISRTQERGFDDGTITIEAILWLARAVDTATAARWRALCKGWIARNKYSNPLVGASIPRTALLKELAASPTGAAAETPGHSFFPGMDRSVYRGREWAFALGLSSRRTTWYECGNGENNLGAQTGSGMTYLYAGSQGHFDDDFWPTANLSRLPGITADTTPLPPKVEGQWGNKTPANEWTGGVTLGASGTVGMHLIGPGGTGLQARKAWFYTKDMVVALGADIRTASDAAVESVMEHRNLGADGGQAITVDGRVHTAAAGTPVLYSSPKWAHVEGTGGYLLLGADELTVLREQRSGAWQDINTGGTPAVVSRQYATLLFEHGTAPTGASYAYALLPGASAKDTKKAVHKLAPKVLRNDAVGQGVELGKKAVAAVFWQAGTVGPISADKAACVQWEGNPGQGSVAVSDPTQAADAVTVTLKGLKYRRITSGTGATVSLDGQGNTVIMVTTAGLMGRPAEFTLHR</sequence>
<dbReference type="Pfam" id="PF02884">
    <property type="entry name" value="Lyase_8_C"/>
    <property type="match status" value="1"/>
</dbReference>
<dbReference type="InterPro" id="IPR004103">
    <property type="entry name" value="Lyase_8_C"/>
</dbReference>
<dbReference type="PROSITE" id="PS51318">
    <property type="entry name" value="TAT"/>
    <property type="match status" value="1"/>
</dbReference>
<evidence type="ECO:0000256" key="2">
    <source>
        <dbReference type="ARBA" id="ARBA00022729"/>
    </source>
</evidence>
<dbReference type="InterPro" id="IPR006311">
    <property type="entry name" value="TAT_signal"/>
</dbReference>
<feature type="chain" id="PRO_5003705753" evidence="5">
    <location>
        <begin position="34"/>
        <end position="791"/>
    </location>
</feature>
<feature type="signal peptide" evidence="5">
    <location>
        <begin position="1"/>
        <end position="33"/>
    </location>
</feature>
<evidence type="ECO:0000259" key="6">
    <source>
        <dbReference type="Pfam" id="PF02278"/>
    </source>
</evidence>
<evidence type="ECO:0000256" key="5">
    <source>
        <dbReference type="SAM" id="SignalP"/>
    </source>
</evidence>
<gene>
    <name evidence="9" type="primary">choA1</name>
</gene>
<dbReference type="Gene3D" id="1.50.10.100">
    <property type="entry name" value="Chondroitin AC/alginate lyase"/>
    <property type="match status" value="1"/>
</dbReference>
<comment type="similarity">
    <text evidence="1">Belongs to the polysaccharide lyase 8 family.</text>
</comment>
<dbReference type="Pfam" id="PF08124">
    <property type="entry name" value="Lyase_8_N"/>
    <property type="match status" value="1"/>
</dbReference>
<dbReference type="GO" id="GO:0005975">
    <property type="term" value="P:carbohydrate metabolic process"/>
    <property type="evidence" value="ECO:0007669"/>
    <property type="project" value="InterPro"/>
</dbReference>
<dbReference type="Gene3D" id="2.60.220.10">
    <property type="entry name" value="Polysaccharide lyase family 8-like, C-terminal"/>
    <property type="match status" value="1"/>
</dbReference>
<feature type="domain" description="Polysaccharide lyase family 8 central" evidence="6">
    <location>
        <begin position="409"/>
        <end position="667"/>
    </location>
</feature>
<proteinExistence type="inferred from homology"/>
<dbReference type="GO" id="GO:0005576">
    <property type="term" value="C:extracellular region"/>
    <property type="evidence" value="ECO:0007669"/>
    <property type="project" value="InterPro"/>
</dbReference>
<dbReference type="InterPro" id="IPR014718">
    <property type="entry name" value="GH-type_carb-bd"/>
</dbReference>
<protein>
    <submittedName>
        <fullName evidence="9">Chondroitin sulfate lyase</fullName>
        <ecNumber evidence="9">4.2.2.1</ecNumber>
    </submittedName>
</protein>
<dbReference type="PANTHER" id="PTHR38481:SF1">
    <property type="entry name" value="HYALURONATE LYASE"/>
    <property type="match status" value="1"/>
</dbReference>
<feature type="domain" description="Polysaccharide lyase 8 N-terminal alpha-helical" evidence="8">
    <location>
        <begin position="49"/>
        <end position="369"/>
    </location>
</feature>
<dbReference type="EMBL" id="JQ814623">
    <property type="protein sequence ID" value="AFM38168.1"/>
    <property type="molecule type" value="Genomic_DNA"/>
</dbReference>
<dbReference type="GO" id="GO:0030340">
    <property type="term" value="F:hyaluronate lyase activity"/>
    <property type="evidence" value="ECO:0007669"/>
    <property type="project" value="UniProtKB-EC"/>
</dbReference>
<evidence type="ECO:0000256" key="4">
    <source>
        <dbReference type="PIRSR" id="PIRSR638970-1"/>
    </source>
</evidence>
<dbReference type="InterPro" id="IPR012970">
    <property type="entry name" value="Lyase_8_alpha_N"/>
</dbReference>
<dbReference type="InterPro" id="IPR011071">
    <property type="entry name" value="Lyase_8-like_C"/>
</dbReference>
<dbReference type="AlphaFoldDB" id="I6QML9"/>
<feature type="active site" evidence="4">
    <location>
        <position position="266"/>
    </location>
</feature>
<evidence type="ECO:0000259" key="7">
    <source>
        <dbReference type="Pfam" id="PF02884"/>
    </source>
</evidence>
<dbReference type="GO" id="GO:0030246">
    <property type="term" value="F:carbohydrate binding"/>
    <property type="evidence" value="ECO:0007669"/>
    <property type="project" value="InterPro"/>
</dbReference>
<dbReference type="EC" id="4.2.2.1" evidence="9"/>
<keyword evidence="2 5" id="KW-0732">Signal</keyword>
<feature type="domain" description="Polysaccharide lyase family 8 C-terminal" evidence="7">
    <location>
        <begin position="681"/>
        <end position="744"/>
    </location>
</feature>
<dbReference type="Pfam" id="PF02278">
    <property type="entry name" value="Lyase_8"/>
    <property type="match status" value="1"/>
</dbReference>
<dbReference type="SUPFAM" id="SSF49863">
    <property type="entry name" value="Hyaluronate lyase-like, C-terminal domain"/>
    <property type="match status" value="1"/>
</dbReference>
<dbReference type="InterPro" id="IPR038970">
    <property type="entry name" value="Lyase_8"/>
</dbReference>
<evidence type="ECO:0000256" key="3">
    <source>
        <dbReference type="ARBA" id="ARBA00023239"/>
    </source>
</evidence>
<dbReference type="PANTHER" id="PTHR38481">
    <property type="entry name" value="HYALURONATE LYASE"/>
    <property type="match status" value="1"/>
</dbReference>
<feature type="active site" evidence="4">
    <location>
        <position position="275"/>
    </location>
</feature>
<organism evidence="9">
    <name type="scientific">Arthrobacter sp. MAT3885</name>
    <dbReference type="NCBI Taxonomy" id="1198486"/>
    <lineage>
        <taxon>Bacteria</taxon>
        <taxon>Bacillati</taxon>
        <taxon>Actinomycetota</taxon>
        <taxon>Actinomycetes</taxon>
        <taxon>Micrococcales</taxon>
        <taxon>Micrococcaceae</taxon>
        <taxon>Arthrobacter</taxon>
    </lineage>
</organism>